<dbReference type="Proteomes" id="UP000789759">
    <property type="component" value="Unassembled WGS sequence"/>
</dbReference>
<dbReference type="AlphaFoldDB" id="A0A9N9E2J3"/>
<keyword evidence="3" id="KW-0862">Zinc</keyword>
<organism evidence="6 7">
    <name type="scientific">Cetraspora pellucida</name>
    <dbReference type="NCBI Taxonomy" id="1433469"/>
    <lineage>
        <taxon>Eukaryota</taxon>
        <taxon>Fungi</taxon>
        <taxon>Fungi incertae sedis</taxon>
        <taxon>Mucoromycota</taxon>
        <taxon>Glomeromycotina</taxon>
        <taxon>Glomeromycetes</taxon>
        <taxon>Diversisporales</taxon>
        <taxon>Gigasporaceae</taxon>
        <taxon>Cetraspora</taxon>
    </lineage>
</organism>
<evidence type="ECO:0000256" key="1">
    <source>
        <dbReference type="ARBA" id="ARBA00022723"/>
    </source>
</evidence>
<evidence type="ECO:0000256" key="3">
    <source>
        <dbReference type="ARBA" id="ARBA00022833"/>
    </source>
</evidence>
<dbReference type="EMBL" id="CAJVQA010007678">
    <property type="protein sequence ID" value="CAG8660177.1"/>
    <property type="molecule type" value="Genomic_DNA"/>
</dbReference>
<dbReference type="OrthoDB" id="4851849at2759"/>
<dbReference type="SUPFAM" id="SSF144232">
    <property type="entry name" value="HIT/MYND zinc finger-like"/>
    <property type="match status" value="1"/>
</dbReference>
<feature type="domain" description="MYND-type" evidence="5">
    <location>
        <begin position="3"/>
        <end position="39"/>
    </location>
</feature>
<evidence type="ECO:0000259" key="5">
    <source>
        <dbReference type="PROSITE" id="PS50865"/>
    </source>
</evidence>
<protein>
    <submittedName>
        <fullName evidence="6">22642_t:CDS:1</fullName>
    </submittedName>
</protein>
<reference evidence="6" key="1">
    <citation type="submission" date="2021-06" db="EMBL/GenBank/DDBJ databases">
        <authorList>
            <person name="Kallberg Y."/>
            <person name="Tangrot J."/>
            <person name="Rosling A."/>
        </authorList>
    </citation>
    <scope>NUCLEOTIDE SEQUENCE</scope>
    <source>
        <strain evidence="6">FL966</strain>
    </source>
</reference>
<gene>
    <name evidence="6" type="ORF">CPELLU_LOCUS9763</name>
</gene>
<dbReference type="Gene3D" id="6.10.140.2220">
    <property type="match status" value="1"/>
</dbReference>
<sequence length="397" mass="46291">MKCNFCKKPTSYCCSRCKIKYYCSKSCQKKDYANHVLVCPQRSADILVKSVFRDLIPTKNAVLYEYGFYNCVICQDRIMLFGLYADFIKLIDCSASQLHSWWENGELLINIKKVYDDGGYTSGYYKWFLKNEHLLQGLRKYEGIKSDNQIADNLSNKFHSLIKPYLSKHDQTILFKSLPEPKNYICTFYLTILTGYLPRIEQKLWIDFGFCSCRIHGKYNYDNSYKEGIYEHVRPIAGNNDLSEEARLKNLYWELIVQKGCMVDEFTDAYVSGTVLDLLKKKCDNTSWLSASKIETIGYNQPNKSVYNLEQYILSEAVGLIPSVRVDYGFFNCRTKDEEKQLKNMYKKLFLTPQFDAHSLHKACITGKLFKYISSILPNDVLRADLLRNPYPLKEID</sequence>
<accession>A0A9N9E2J3</accession>
<name>A0A9N9E2J3_9GLOM</name>
<dbReference type="Pfam" id="PF01753">
    <property type="entry name" value="zf-MYND"/>
    <property type="match status" value="1"/>
</dbReference>
<dbReference type="InterPro" id="IPR002893">
    <property type="entry name" value="Znf_MYND"/>
</dbReference>
<dbReference type="GO" id="GO:0008270">
    <property type="term" value="F:zinc ion binding"/>
    <property type="evidence" value="ECO:0007669"/>
    <property type="project" value="UniProtKB-KW"/>
</dbReference>
<proteinExistence type="predicted"/>
<keyword evidence="1" id="KW-0479">Metal-binding</keyword>
<keyword evidence="7" id="KW-1185">Reference proteome</keyword>
<keyword evidence="2 4" id="KW-0863">Zinc-finger</keyword>
<evidence type="ECO:0000256" key="4">
    <source>
        <dbReference type="PROSITE-ProRule" id="PRU00134"/>
    </source>
</evidence>
<evidence type="ECO:0000313" key="7">
    <source>
        <dbReference type="Proteomes" id="UP000789759"/>
    </source>
</evidence>
<dbReference type="PROSITE" id="PS50865">
    <property type="entry name" value="ZF_MYND_2"/>
    <property type="match status" value="1"/>
</dbReference>
<comment type="caution">
    <text evidence="6">The sequence shown here is derived from an EMBL/GenBank/DDBJ whole genome shotgun (WGS) entry which is preliminary data.</text>
</comment>
<evidence type="ECO:0000313" key="6">
    <source>
        <dbReference type="EMBL" id="CAG8660177.1"/>
    </source>
</evidence>
<dbReference type="PROSITE" id="PS01360">
    <property type="entry name" value="ZF_MYND_1"/>
    <property type="match status" value="1"/>
</dbReference>
<evidence type="ECO:0000256" key="2">
    <source>
        <dbReference type="ARBA" id="ARBA00022771"/>
    </source>
</evidence>